<dbReference type="PRINTS" id="PR00738">
    <property type="entry name" value="GLHYDRLASE20"/>
</dbReference>
<gene>
    <name evidence="5" type="ORF">BH747_07800</name>
</gene>
<dbReference type="GO" id="GO:0005975">
    <property type="term" value="P:carbohydrate metabolic process"/>
    <property type="evidence" value="ECO:0007669"/>
    <property type="project" value="InterPro"/>
</dbReference>
<comment type="similarity">
    <text evidence="1">Belongs to the glycosyl hydrolase 20 family.</text>
</comment>
<accession>A0A1V8YH11</accession>
<dbReference type="PANTHER" id="PTHR43678">
    <property type="entry name" value="PUTATIVE (AFU_ORTHOLOGUE AFUA_2G00640)-RELATED"/>
    <property type="match status" value="1"/>
</dbReference>
<dbReference type="RefSeq" id="WP_081183788.1">
    <property type="nucleotide sequence ID" value="NZ_MJEA01000007.1"/>
</dbReference>
<evidence type="ECO:0000256" key="2">
    <source>
        <dbReference type="ARBA" id="ARBA00022801"/>
    </source>
</evidence>
<reference evidence="5 6" key="1">
    <citation type="journal article" date="2017" name="BMC Microbiol.">
        <title>Comparative genomics of Enterococcus spp. isolated from bovine feces.</title>
        <authorList>
            <person name="Beukers A.G."/>
            <person name="Zaheer R."/>
            <person name="Goji N."/>
            <person name="Amoako K.K."/>
            <person name="Chaves A.V."/>
            <person name="Ward M.P."/>
            <person name="McAllister T.A."/>
        </authorList>
    </citation>
    <scope>NUCLEOTIDE SEQUENCE [LARGE SCALE GENOMIC DNA]</scope>
    <source>
        <strain evidence="5 6">F1129D 143</strain>
    </source>
</reference>
<dbReference type="GO" id="GO:0004563">
    <property type="term" value="F:beta-N-acetylhexosaminidase activity"/>
    <property type="evidence" value="ECO:0007669"/>
    <property type="project" value="InterPro"/>
</dbReference>
<feature type="active site" description="Proton donor" evidence="3">
    <location>
        <position position="160"/>
    </location>
</feature>
<comment type="caution">
    <text evidence="5">The sequence shown here is derived from an EMBL/GenBank/DDBJ whole genome shotgun (WGS) entry which is preliminary data.</text>
</comment>
<dbReference type="InterPro" id="IPR017853">
    <property type="entry name" value="GH"/>
</dbReference>
<dbReference type="PANTHER" id="PTHR43678:SF1">
    <property type="entry name" value="BETA-N-ACETYLHEXOSAMINIDASE"/>
    <property type="match status" value="1"/>
</dbReference>
<dbReference type="EMBL" id="MJEA01000007">
    <property type="protein sequence ID" value="OQO70060.1"/>
    <property type="molecule type" value="Genomic_DNA"/>
</dbReference>
<dbReference type="SUPFAM" id="SSF51445">
    <property type="entry name" value="(Trans)glycosidases"/>
    <property type="match status" value="1"/>
</dbReference>
<keyword evidence="2" id="KW-0378">Hydrolase</keyword>
<dbReference type="InterPro" id="IPR015883">
    <property type="entry name" value="Glyco_hydro_20_cat"/>
</dbReference>
<evidence type="ECO:0000259" key="4">
    <source>
        <dbReference type="Pfam" id="PF00728"/>
    </source>
</evidence>
<dbReference type="InterPro" id="IPR052764">
    <property type="entry name" value="GH20_Enzymes"/>
</dbReference>
<evidence type="ECO:0000313" key="5">
    <source>
        <dbReference type="EMBL" id="OQO70060.1"/>
    </source>
</evidence>
<dbReference type="Gene3D" id="3.20.20.80">
    <property type="entry name" value="Glycosidases"/>
    <property type="match status" value="1"/>
</dbReference>
<evidence type="ECO:0000256" key="1">
    <source>
        <dbReference type="ARBA" id="ARBA00006285"/>
    </source>
</evidence>
<evidence type="ECO:0000256" key="3">
    <source>
        <dbReference type="PIRSR" id="PIRSR625705-1"/>
    </source>
</evidence>
<dbReference type="Pfam" id="PF00728">
    <property type="entry name" value="Glyco_hydro_20"/>
    <property type="match status" value="1"/>
</dbReference>
<organism evidence="5 6">
    <name type="scientific">Enterococcus villorum</name>
    <dbReference type="NCBI Taxonomy" id="112904"/>
    <lineage>
        <taxon>Bacteria</taxon>
        <taxon>Bacillati</taxon>
        <taxon>Bacillota</taxon>
        <taxon>Bacilli</taxon>
        <taxon>Lactobacillales</taxon>
        <taxon>Enterococcaceae</taxon>
        <taxon>Enterococcus</taxon>
    </lineage>
</organism>
<dbReference type="Proteomes" id="UP000192477">
    <property type="component" value="Unassembled WGS sequence"/>
</dbReference>
<feature type="domain" description="Glycoside hydrolase family 20 catalytic" evidence="4">
    <location>
        <begin position="12"/>
        <end position="342"/>
    </location>
</feature>
<protein>
    <submittedName>
        <fullName evidence="5">Lacto-N-biosidase</fullName>
    </submittedName>
</protein>
<dbReference type="InterPro" id="IPR025705">
    <property type="entry name" value="Beta_hexosaminidase_sua/sub"/>
</dbReference>
<dbReference type="AlphaFoldDB" id="A0A1V8YH11"/>
<dbReference type="STRING" id="112904.BH747_07800"/>
<proteinExistence type="inferred from homology"/>
<sequence length="343" mass="40198">MNKTDKPSLKERGLIIDMGRKFYTTDFLKKLIDYMASLKMNALQLHFSDNEGFRIECETIPSITSKRFWTKAEVAELINYANDKGIDVIPEFDSPGHLKRLIERYPKWQMKRIGKDSLNFPADRALDITKSEAVDMVKRIIKEYIALFQTTNYFHLGADEYIEFSELDKYPALKEKAVTKYHDATRQYDVFIDYINELAEFVESSGKKARIWNDGVYKKGHLMKSRLKSTIQITYWTKHQPIMAPVTEFLTHGHQVINVNDHFFYFVLGEGAGYKYPTAQKIRENWTISHFPEDQKLTKEQMKQVQGAYFAIWSDYPEALTEEEVLVMIKEPLAAQQEIIWKL</sequence>
<evidence type="ECO:0000313" key="6">
    <source>
        <dbReference type="Proteomes" id="UP000192477"/>
    </source>
</evidence>
<dbReference type="OrthoDB" id="1098018at2"/>
<name>A0A1V8YH11_9ENTE</name>
<dbReference type="CDD" id="cd06564">
    <property type="entry name" value="GH20_DspB_LnbB-like"/>
    <property type="match status" value="1"/>
</dbReference>